<proteinExistence type="predicted"/>
<dbReference type="OrthoDB" id="72299at2"/>
<protein>
    <submittedName>
        <fullName evidence="3">DUF4062 domain-containing protein</fullName>
    </submittedName>
</protein>
<dbReference type="InterPro" id="IPR025139">
    <property type="entry name" value="DUF4062"/>
</dbReference>
<feature type="transmembrane region" description="Helical" evidence="1">
    <location>
        <begin position="96"/>
        <end position="118"/>
    </location>
</feature>
<reference evidence="3 4" key="1">
    <citation type="submission" date="2018-10" db="EMBL/GenBank/DDBJ databases">
        <title>Draft genome sequence for the type isolate of Erwinia psidii, agent causal of bacterial blight in guava (Psidium guajava) and wilt and die-back of Eucalyptus spp.</title>
        <authorList>
            <person name="Hermenegildo P.S."/>
            <person name="Santos S.A."/>
            <person name="Guimaraes L.M.S."/>
            <person name="Vidigal P.M.P."/>
            <person name="Pereira I.C."/>
            <person name="Badel J.L."/>
            <person name="Alfenas-Zerbini P."/>
            <person name="Ferreira M.A.S.V."/>
            <person name="Alfenas A.C."/>
        </authorList>
    </citation>
    <scope>NUCLEOTIDE SEQUENCE [LARGE SCALE GENOMIC DNA]</scope>
    <source>
        <strain evidence="3 4">IBSBF 435</strain>
    </source>
</reference>
<dbReference type="Proteomes" id="UP000279457">
    <property type="component" value="Unassembled WGS sequence"/>
</dbReference>
<keyword evidence="1" id="KW-1133">Transmembrane helix</keyword>
<evidence type="ECO:0000256" key="1">
    <source>
        <dbReference type="SAM" id="Phobius"/>
    </source>
</evidence>
<dbReference type="EMBL" id="RHHM01000008">
    <property type="protein sequence ID" value="RQM38103.1"/>
    <property type="molecule type" value="Genomic_DNA"/>
</dbReference>
<comment type="caution">
    <text evidence="3">The sequence shown here is derived from an EMBL/GenBank/DDBJ whole genome shotgun (WGS) entry which is preliminary data.</text>
</comment>
<accession>A0A3N6SDY9</accession>
<feature type="domain" description="DUF4062" evidence="2">
    <location>
        <begin position="1"/>
        <end position="62"/>
    </location>
</feature>
<dbReference type="AlphaFoldDB" id="A0A3N6SDY9"/>
<evidence type="ECO:0000313" key="3">
    <source>
        <dbReference type="EMBL" id="RQM38103.1"/>
    </source>
</evidence>
<dbReference type="RefSeq" id="WP_124233448.1">
    <property type="nucleotide sequence ID" value="NZ_RHHM01000008.1"/>
</dbReference>
<dbReference type="Pfam" id="PF13271">
    <property type="entry name" value="DUF4062"/>
    <property type="match status" value="1"/>
</dbReference>
<keyword evidence="4" id="KW-1185">Reference proteome</keyword>
<evidence type="ECO:0000313" key="4">
    <source>
        <dbReference type="Proteomes" id="UP000279457"/>
    </source>
</evidence>
<sequence>MGYDPIIFERGHIPWDKEDPHEFSCYREIHTCDILVTVIGEKFGTQSRNNEPSITQNEINEAFDRGKQVYLFVDKSVYAEYYTYQKISILRGLSQFLWTIIKYLTLFMMSTVWMWVILLSHLKLLRILQDT</sequence>
<evidence type="ECO:0000259" key="2">
    <source>
        <dbReference type="Pfam" id="PF13271"/>
    </source>
</evidence>
<keyword evidence="1" id="KW-0472">Membrane</keyword>
<gene>
    <name evidence="3" type="ORF">EB241_12590</name>
</gene>
<organism evidence="3 4">
    <name type="scientific">Erwinia psidii</name>
    <dbReference type="NCBI Taxonomy" id="69224"/>
    <lineage>
        <taxon>Bacteria</taxon>
        <taxon>Pseudomonadati</taxon>
        <taxon>Pseudomonadota</taxon>
        <taxon>Gammaproteobacteria</taxon>
        <taxon>Enterobacterales</taxon>
        <taxon>Erwiniaceae</taxon>
        <taxon>Erwinia</taxon>
    </lineage>
</organism>
<keyword evidence="1" id="KW-0812">Transmembrane</keyword>
<name>A0A3N6SDY9_9GAMM</name>